<comment type="caution">
    <text evidence="1">The sequence shown here is derived from an EMBL/GenBank/DDBJ whole genome shotgun (WGS) entry which is preliminary data.</text>
</comment>
<dbReference type="AlphaFoldDB" id="A0A3N0DGA3"/>
<proteinExistence type="predicted"/>
<accession>A0A3N0DGA3</accession>
<dbReference type="Proteomes" id="UP000267469">
    <property type="component" value="Unassembled WGS sequence"/>
</dbReference>
<evidence type="ECO:0000313" key="1">
    <source>
        <dbReference type="EMBL" id="RNL74421.1"/>
    </source>
</evidence>
<name>A0A3N0DGA3_SINP1</name>
<sequence length="63" mass="7422">MANKNAKLKKSHGACTVYLKFPCNKYLKNYIRIRDVQQPGYGHTEYQVVAGARDQKRKREIFF</sequence>
<dbReference type="EMBL" id="RJTM01000178">
    <property type="protein sequence ID" value="RNL74421.1"/>
    <property type="molecule type" value="Genomic_DNA"/>
</dbReference>
<keyword evidence="2" id="KW-1185">Reference proteome</keyword>
<organism evidence="1 2">
    <name type="scientific">Sinomicrobium pectinilyticum</name>
    <dbReference type="NCBI Taxonomy" id="1084421"/>
    <lineage>
        <taxon>Bacteria</taxon>
        <taxon>Pseudomonadati</taxon>
        <taxon>Bacteroidota</taxon>
        <taxon>Flavobacteriia</taxon>
        <taxon>Flavobacteriales</taxon>
        <taxon>Flavobacteriaceae</taxon>
        <taxon>Sinomicrobium</taxon>
    </lineage>
</organism>
<reference evidence="1 2" key="1">
    <citation type="submission" date="2018-10" db="EMBL/GenBank/DDBJ databases">
        <title>Sinomicrobium pectinilyticum sp. nov., a pectinase-producing bacterium isolated from alkaline and saline soil, and emended description of the genus Sinomicrobium.</title>
        <authorList>
            <person name="Cheng B."/>
            <person name="Li C."/>
            <person name="Lai Q."/>
            <person name="Du M."/>
            <person name="Shao Z."/>
            <person name="Xu P."/>
            <person name="Yang C."/>
        </authorList>
    </citation>
    <scope>NUCLEOTIDE SEQUENCE [LARGE SCALE GENOMIC DNA]</scope>
    <source>
        <strain evidence="1 2">5DNS001</strain>
    </source>
</reference>
<evidence type="ECO:0000313" key="2">
    <source>
        <dbReference type="Proteomes" id="UP000267469"/>
    </source>
</evidence>
<gene>
    <name evidence="1" type="ORF">ED312_22030</name>
</gene>
<protein>
    <submittedName>
        <fullName evidence="1">Uncharacterized protein</fullName>
    </submittedName>
</protein>